<feature type="transmembrane region" description="Helical" evidence="5">
    <location>
        <begin position="286"/>
        <end position="315"/>
    </location>
</feature>
<feature type="transmembrane region" description="Helical" evidence="5">
    <location>
        <begin position="157"/>
        <end position="177"/>
    </location>
</feature>
<keyword evidence="2 5" id="KW-0812">Transmembrane</keyword>
<dbReference type="RefSeq" id="WP_203913796.1">
    <property type="nucleotide sequence ID" value="NZ_BONY01000083.1"/>
</dbReference>
<evidence type="ECO:0000259" key="6">
    <source>
        <dbReference type="Pfam" id="PF00324"/>
    </source>
</evidence>
<accession>A0A8J3VLI6</accession>
<dbReference type="EMBL" id="BONY01000083">
    <property type="protein sequence ID" value="GIH10076.1"/>
    <property type="molecule type" value="Genomic_DNA"/>
</dbReference>
<sequence>MSIVKAALARDRIGTPTVVQYALTSATALLAVAGLITTGWAVTGIVPAPLVFVLIASVVAIFIPGYAAVISRLRHAGALYACITAGLGRPAGVAAGLMSTYVYNLLQIGLYGLIGVEAATIAGLLGADIPWWVGAGVGCLVCAICGVLRVDLSGRVLAVVLMADLALLAVFIVLAFAHPHDGHVSLAALSPSSLLVPGLGVWVAVVYTAFCGFEQPGVLSEEARDPGSTVRRAMWLSAVVMATLYVTASLAMTVAAGPGHIVDAARQHGPDLLFVMLGQWTGQSELFILCAHILFLASIMAGAVSYHASCARYMYALGREGVLPRRLGDTGRRTGAPVPASLTQSTLGAAAITLFAVMGWDPLTRLFFWLGTMGGAGLLILLTVTSIAVVAYTVRCDQDGPGIGRGIVLPLIAALLMAGGLVVTGQNLPVLLGVDPDSRWLWIWPATFAAVIIIGLIRAVVMRRDRHTYRQIGAGVTATTVPTPASTPAHAAVPQANR</sequence>
<evidence type="ECO:0000313" key="8">
    <source>
        <dbReference type="Proteomes" id="UP000612899"/>
    </source>
</evidence>
<keyword evidence="8" id="KW-1185">Reference proteome</keyword>
<dbReference type="Proteomes" id="UP000612899">
    <property type="component" value="Unassembled WGS sequence"/>
</dbReference>
<organism evidence="7 8">
    <name type="scientific">Rhizocola hellebori</name>
    <dbReference type="NCBI Taxonomy" id="1392758"/>
    <lineage>
        <taxon>Bacteria</taxon>
        <taxon>Bacillati</taxon>
        <taxon>Actinomycetota</taxon>
        <taxon>Actinomycetes</taxon>
        <taxon>Micromonosporales</taxon>
        <taxon>Micromonosporaceae</taxon>
        <taxon>Rhizocola</taxon>
    </lineage>
</organism>
<evidence type="ECO:0000256" key="5">
    <source>
        <dbReference type="SAM" id="Phobius"/>
    </source>
</evidence>
<keyword evidence="4 5" id="KW-0472">Membrane</keyword>
<feature type="domain" description="Amino acid permease/ SLC12A" evidence="6">
    <location>
        <begin position="36"/>
        <end position="390"/>
    </location>
</feature>
<feature type="transmembrane region" description="Helical" evidence="5">
    <location>
        <begin position="189"/>
        <end position="213"/>
    </location>
</feature>
<comment type="caution">
    <text evidence="7">The sequence shown here is derived from an EMBL/GenBank/DDBJ whole genome shotgun (WGS) entry which is preliminary data.</text>
</comment>
<feature type="transmembrane region" description="Helical" evidence="5">
    <location>
        <begin position="234"/>
        <end position="256"/>
    </location>
</feature>
<feature type="transmembrane region" description="Helical" evidence="5">
    <location>
        <begin position="48"/>
        <end position="69"/>
    </location>
</feature>
<dbReference type="InterPro" id="IPR050367">
    <property type="entry name" value="APC_superfamily"/>
</dbReference>
<comment type="subcellular location">
    <subcellularLocation>
        <location evidence="1">Membrane</location>
        <topology evidence="1">Multi-pass membrane protein</topology>
    </subcellularLocation>
</comment>
<dbReference type="PANTHER" id="PTHR42770">
    <property type="entry name" value="AMINO ACID TRANSPORTER-RELATED"/>
    <property type="match status" value="1"/>
</dbReference>
<proteinExistence type="predicted"/>
<dbReference type="AlphaFoldDB" id="A0A8J3VLI6"/>
<gene>
    <name evidence="7" type="ORF">Rhe02_81430</name>
</gene>
<dbReference type="Pfam" id="PF00324">
    <property type="entry name" value="AA_permease"/>
    <property type="match status" value="1"/>
</dbReference>
<feature type="transmembrane region" description="Helical" evidence="5">
    <location>
        <begin position="131"/>
        <end position="150"/>
    </location>
</feature>
<dbReference type="GO" id="GO:0016020">
    <property type="term" value="C:membrane"/>
    <property type="evidence" value="ECO:0007669"/>
    <property type="project" value="UniProtKB-SubCell"/>
</dbReference>
<reference evidence="7" key="1">
    <citation type="submission" date="2021-01" db="EMBL/GenBank/DDBJ databases">
        <title>Whole genome shotgun sequence of Rhizocola hellebori NBRC 109834.</title>
        <authorList>
            <person name="Komaki H."/>
            <person name="Tamura T."/>
        </authorList>
    </citation>
    <scope>NUCLEOTIDE SEQUENCE</scope>
    <source>
        <strain evidence="7">NBRC 109834</strain>
    </source>
</reference>
<feature type="transmembrane region" description="Helical" evidence="5">
    <location>
        <begin position="336"/>
        <end position="360"/>
    </location>
</feature>
<evidence type="ECO:0000313" key="7">
    <source>
        <dbReference type="EMBL" id="GIH10076.1"/>
    </source>
</evidence>
<dbReference type="InterPro" id="IPR004841">
    <property type="entry name" value="AA-permease/SLC12A_dom"/>
</dbReference>
<name>A0A8J3VLI6_9ACTN</name>
<feature type="transmembrane region" description="Helical" evidence="5">
    <location>
        <begin position="366"/>
        <end position="394"/>
    </location>
</feature>
<feature type="transmembrane region" description="Helical" evidence="5">
    <location>
        <begin position="440"/>
        <end position="461"/>
    </location>
</feature>
<evidence type="ECO:0000256" key="4">
    <source>
        <dbReference type="ARBA" id="ARBA00023136"/>
    </source>
</evidence>
<evidence type="ECO:0000256" key="2">
    <source>
        <dbReference type="ARBA" id="ARBA00022692"/>
    </source>
</evidence>
<protein>
    <submittedName>
        <fullName evidence="7">Amino acid permease</fullName>
    </submittedName>
</protein>
<dbReference type="Gene3D" id="1.20.1740.10">
    <property type="entry name" value="Amino acid/polyamine transporter I"/>
    <property type="match status" value="1"/>
</dbReference>
<dbReference type="GO" id="GO:0055085">
    <property type="term" value="P:transmembrane transport"/>
    <property type="evidence" value="ECO:0007669"/>
    <property type="project" value="InterPro"/>
</dbReference>
<evidence type="ECO:0000256" key="1">
    <source>
        <dbReference type="ARBA" id="ARBA00004141"/>
    </source>
</evidence>
<keyword evidence="3 5" id="KW-1133">Transmembrane helix</keyword>
<dbReference type="PIRSF" id="PIRSF006060">
    <property type="entry name" value="AA_transporter"/>
    <property type="match status" value="1"/>
</dbReference>
<evidence type="ECO:0000256" key="3">
    <source>
        <dbReference type="ARBA" id="ARBA00022989"/>
    </source>
</evidence>
<feature type="transmembrane region" description="Helical" evidence="5">
    <location>
        <begin position="406"/>
        <end position="428"/>
    </location>
</feature>
<feature type="transmembrane region" description="Helical" evidence="5">
    <location>
        <begin position="21"/>
        <end position="42"/>
    </location>
</feature>
<dbReference type="PANTHER" id="PTHR42770:SF16">
    <property type="entry name" value="AMINO ACID PERMEASE"/>
    <property type="match status" value="1"/>
</dbReference>